<dbReference type="SUPFAM" id="SSF51430">
    <property type="entry name" value="NAD(P)-linked oxidoreductase"/>
    <property type="match status" value="1"/>
</dbReference>
<dbReference type="Proteomes" id="UP001203338">
    <property type="component" value="Unassembled WGS sequence"/>
</dbReference>
<dbReference type="InterPro" id="IPR023210">
    <property type="entry name" value="NADP_OxRdtase_dom"/>
</dbReference>
<gene>
    <name evidence="3" type="ORF">M3P05_03430</name>
</gene>
<sequence>MEYRNLGRTDTRVSLICLGTMTWGEQNTEEEAFAQLDYATERGINFLDTAEMYPVPPKEETYTRTESIIGNWLKQRGQRDDIVIATKVCGPGFSYMDGGRHFNRHHIERALEGSLKRLGTDYIDLYQLHWPDRNTNNFGQRGFVYQDNEQSTPIEETLEVLDSLVKAGKIRHIGLSNESPWGAMQFLYHAEKKGWPRVVSIQNPYNLLNRLFEIGLAEIAHREDLGLLAYSPLAMGTLSGKYLNGARPEGSRMALFTRFQRYNNQEAESAIQAYVKLAQDHDLDPAQMALAYINSRSFLTSNIIGATSLEQLTADIDSFELNLAPDVLSEIEKIHSRHPNPSP</sequence>
<keyword evidence="4" id="KW-1185">Reference proteome</keyword>
<dbReference type="CDD" id="cd19094">
    <property type="entry name" value="AKR_Tas-like"/>
    <property type="match status" value="1"/>
</dbReference>
<dbReference type="NCBIfam" id="NF007912">
    <property type="entry name" value="PRK10625.1"/>
    <property type="match status" value="1"/>
</dbReference>
<dbReference type="PANTHER" id="PTHR43364:SF4">
    <property type="entry name" value="NAD(P)-LINKED OXIDOREDUCTASE SUPERFAMILY PROTEIN"/>
    <property type="match status" value="1"/>
</dbReference>
<name>A0ABT0PEM9_9GAMM</name>
<accession>A0ABT0PEM9</accession>
<reference evidence="3 4" key="1">
    <citation type="submission" date="2022-05" db="EMBL/GenBank/DDBJ databases">
        <authorList>
            <person name="Park J.-S."/>
        </authorList>
    </citation>
    <scope>NUCLEOTIDE SEQUENCE [LARGE SCALE GENOMIC DNA]</scope>
    <source>
        <strain evidence="3 4">2012CJ34-2</strain>
    </source>
</reference>
<dbReference type="Pfam" id="PF00248">
    <property type="entry name" value="Aldo_ket_red"/>
    <property type="match status" value="1"/>
</dbReference>
<dbReference type="InterPro" id="IPR050523">
    <property type="entry name" value="AKR_Detox_Biosynth"/>
</dbReference>
<feature type="domain" description="NADP-dependent oxidoreductase" evidence="2">
    <location>
        <begin position="16"/>
        <end position="334"/>
    </location>
</feature>
<protein>
    <submittedName>
        <fullName evidence="3">NADP(H)-dependent aldo-keto reductase</fullName>
    </submittedName>
</protein>
<organism evidence="3 4">
    <name type="scientific">Parendozoicomonas callyspongiae</name>
    <dbReference type="NCBI Taxonomy" id="2942213"/>
    <lineage>
        <taxon>Bacteria</taxon>
        <taxon>Pseudomonadati</taxon>
        <taxon>Pseudomonadota</taxon>
        <taxon>Gammaproteobacteria</taxon>
        <taxon>Oceanospirillales</taxon>
        <taxon>Endozoicomonadaceae</taxon>
        <taxon>Parendozoicomonas</taxon>
    </lineage>
</organism>
<dbReference type="EMBL" id="JAMFLX010000003">
    <property type="protein sequence ID" value="MCL6268993.1"/>
    <property type="molecule type" value="Genomic_DNA"/>
</dbReference>
<evidence type="ECO:0000256" key="1">
    <source>
        <dbReference type="ARBA" id="ARBA00023002"/>
    </source>
</evidence>
<dbReference type="Gene3D" id="3.20.20.100">
    <property type="entry name" value="NADP-dependent oxidoreductase domain"/>
    <property type="match status" value="1"/>
</dbReference>
<dbReference type="PANTHER" id="PTHR43364">
    <property type="entry name" value="NADH-SPECIFIC METHYLGLYOXAL REDUCTASE-RELATED"/>
    <property type="match status" value="1"/>
</dbReference>
<dbReference type="InterPro" id="IPR036812">
    <property type="entry name" value="NAD(P)_OxRdtase_dom_sf"/>
</dbReference>
<comment type="caution">
    <text evidence="3">The sequence shown here is derived from an EMBL/GenBank/DDBJ whole genome shotgun (WGS) entry which is preliminary data.</text>
</comment>
<evidence type="ECO:0000313" key="4">
    <source>
        <dbReference type="Proteomes" id="UP001203338"/>
    </source>
</evidence>
<dbReference type="RefSeq" id="WP_249697822.1">
    <property type="nucleotide sequence ID" value="NZ_JAMFLX010000003.1"/>
</dbReference>
<proteinExistence type="predicted"/>
<evidence type="ECO:0000259" key="2">
    <source>
        <dbReference type="Pfam" id="PF00248"/>
    </source>
</evidence>
<evidence type="ECO:0000313" key="3">
    <source>
        <dbReference type="EMBL" id="MCL6268993.1"/>
    </source>
</evidence>
<keyword evidence="1" id="KW-0560">Oxidoreductase</keyword>